<dbReference type="InterPro" id="IPR029063">
    <property type="entry name" value="SAM-dependent_MTases_sf"/>
</dbReference>
<evidence type="ECO:0000313" key="2">
    <source>
        <dbReference type="Proteomes" id="UP001218188"/>
    </source>
</evidence>
<gene>
    <name evidence="1" type="ORF">C8F04DRAFT_943470</name>
</gene>
<reference evidence="1" key="1">
    <citation type="submission" date="2023-03" db="EMBL/GenBank/DDBJ databases">
        <title>Massive genome expansion in bonnet fungi (Mycena s.s.) driven by repeated elements and novel gene families across ecological guilds.</title>
        <authorList>
            <consortium name="Lawrence Berkeley National Laboratory"/>
            <person name="Harder C.B."/>
            <person name="Miyauchi S."/>
            <person name="Viragh M."/>
            <person name="Kuo A."/>
            <person name="Thoen E."/>
            <person name="Andreopoulos B."/>
            <person name="Lu D."/>
            <person name="Skrede I."/>
            <person name="Drula E."/>
            <person name="Henrissat B."/>
            <person name="Morin E."/>
            <person name="Kohler A."/>
            <person name="Barry K."/>
            <person name="LaButti K."/>
            <person name="Morin E."/>
            <person name="Salamov A."/>
            <person name="Lipzen A."/>
            <person name="Mereny Z."/>
            <person name="Hegedus B."/>
            <person name="Baldrian P."/>
            <person name="Stursova M."/>
            <person name="Weitz H."/>
            <person name="Taylor A."/>
            <person name="Grigoriev I.V."/>
            <person name="Nagy L.G."/>
            <person name="Martin F."/>
            <person name="Kauserud H."/>
        </authorList>
    </citation>
    <scope>NUCLEOTIDE SEQUENCE</scope>
    <source>
        <strain evidence="1">CBHHK200</strain>
    </source>
</reference>
<dbReference type="EMBL" id="JARJCM010000009">
    <property type="protein sequence ID" value="KAJ7043728.1"/>
    <property type="molecule type" value="Genomic_DNA"/>
</dbReference>
<dbReference type="InterPro" id="IPR019410">
    <property type="entry name" value="Methyltransf_16"/>
</dbReference>
<keyword evidence="2" id="KW-1185">Reference proteome</keyword>
<name>A0AAD6TGA8_9AGAR</name>
<proteinExistence type="predicted"/>
<dbReference type="AlphaFoldDB" id="A0AAD6TGA8"/>
<dbReference type="CDD" id="cd02440">
    <property type="entry name" value="AdoMet_MTases"/>
    <property type="match status" value="1"/>
</dbReference>
<organism evidence="1 2">
    <name type="scientific">Mycena alexandri</name>
    <dbReference type="NCBI Taxonomy" id="1745969"/>
    <lineage>
        <taxon>Eukaryota</taxon>
        <taxon>Fungi</taxon>
        <taxon>Dikarya</taxon>
        <taxon>Basidiomycota</taxon>
        <taxon>Agaricomycotina</taxon>
        <taxon>Agaricomycetes</taxon>
        <taxon>Agaricomycetidae</taxon>
        <taxon>Agaricales</taxon>
        <taxon>Marasmiineae</taxon>
        <taxon>Mycenaceae</taxon>
        <taxon>Mycena</taxon>
    </lineage>
</organism>
<dbReference type="SUPFAM" id="SSF53335">
    <property type="entry name" value="S-adenosyl-L-methionine-dependent methyltransferases"/>
    <property type="match status" value="1"/>
</dbReference>
<comment type="caution">
    <text evidence="1">The sequence shown here is derived from an EMBL/GenBank/DDBJ whole genome shotgun (WGS) entry which is preliminary data.</text>
</comment>
<dbReference type="Gene3D" id="3.40.50.150">
    <property type="entry name" value="Vaccinia Virus protein VP39"/>
    <property type="match status" value="1"/>
</dbReference>
<evidence type="ECO:0000313" key="1">
    <source>
        <dbReference type="EMBL" id="KAJ7043728.1"/>
    </source>
</evidence>
<dbReference type="GO" id="GO:0008757">
    <property type="term" value="F:S-adenosylmethionine-dependent methyltransferase activity"/>
    <property type="evidence" value="ECO:0007669"/>
    <property type="project" value="UniProtKB-ARBA"/>
</dbReference>
<dbReference type="PANTHER" id="PTHR14614">
    <property type="entry name" value="HEPATOCELLULAR CARCINOMA-ASSOCIATED ANTIGEN"/>
    <property type="match status" value="1"/>
</dbReference>
<accession>A0AAD6TGA8</accession>
<dbReference type="Pfam" id="PF10294">
    <property type="entry name" value="Methyltransf_16"/>
    <property type="match status" value="1"/>
</dbReference>
<sequence length="270" mass="29975">MSSEDPLDILSSSLEALYDYKPITLSSAGSVYTYEPSDSSVSKISVQTPDTHAANWSLHASSIWASSRFLADNLAYLDIQSRINQCPPRKRVKLLELGAGAGLPSIAIGKRFPALSVIVSDYPDTELIRTLTENVAANGVSANCRAVPYGWGSDPSELFSDDNENERFDVVIAADTLWNPEFHGLFIEALQLTLKQSPDSRVHIFAGLHTGRYIIRSFLSAVSAAGFDLEASFERETSGTKQRPWSVDRAEGEDEAERRRWIVYLRLKWK</sequence>
<dbReference type="Proteomes" id="UP001218188">
    <property type="component" value="Unassembled WGS sequence"/>
</dbReference>
<protein>
    <submittedName>
        <fullName evidence="1">Uncharacterized protein</fullName>
    </submittedName>
</protein>